<comment type="caution">
    <text evidence="2">The sequence shown here is derived from an EMBL/GenBank/DDBJ whole genome shotgun (WGS) entry which is preliminary data.</text>
</comment>
<protein>
    <recommendedName>
        <fullName evidence="4">Gliding motility protein GldL</fullName>
    </recommendedName>
</protein>
<reference evidence="2 3" key="1">
    <citation type="submission" date="2017-01" db="EMBL/GenBank/DDBJ databases">
        <title>Trade-off between light-utilization and light-protection in marine flavobacteria.</title>
        <authorList>
            <person name="Kumagai Y."/>
            <person name="Yoshizawa S."/>
            <person name="Kogure K."/>
            <person name="Iwasaki W."/>
        </authorList>
    </citation>
    <scope>NUCLEOTIDE SEQUENCE [LARGE SCALE GENOMIC DNA]</scope>
    <source>
        <strain evidence="2 3">KCTC 32109</strain>
    </source>
</reference>
<evidence type="ECO:0000313" key="2">
    <source>
        <dbReference type="EMBL" id="PQJ32462.1"/>
    </source>
</evidence>
<keyword evidence="1" id="KW-0472">Membrane</keyword>
<dbReference type="RefSeq" id="WP_105071538.1">
    <property type="nucleotide sequence ID" value="NZ_MTPW01000001.1"/>
</dbReference>
<name>A0A2S7UE19_9FLAO</name>
<dbReference type="AlphaFoldDB" id="A0A2S7UE19"/>
<keyword evidence="1" id="KW-0812">Transmembrane</keyword>
<sequence length="74" mass="8077">MKIKFKHIAITAAFGIIANTVGALLKILHWEFPVLGIKINGSTLLILGTILWILAAILLMIKAITAKNQDVLNK</sequence>
<proteinExistence type="predicted"/>
<evidence type="ECO:0000256" key="1">
    <source>
        <dbReference type="SAM" id="Phobius"/>
    </source>
</evidence>
<dbReference type="OrthoDB" id="1145198at2"/>
<keyword evidence="1" id="KW-1133">Transmembrane helix</keyword>
<dbReference type="EMBL" id="MTPW01000001">
    <property type="protein sequence ID" value="PQJ32462.1"/>
    <property type="molecule type" value="Genomic_DNA"/>
</dbReference>
<accession>A0A2S7UE19</accession>
<evidence type="ECO:0000313" key="3">
    <source>
        <dbReference type="Proteomes" id="UP000239747"/>
    </source>
</evidence>
<keyword evidence="3" id="KW-1185">Reference proteome</keyword>
<evidence type="ECO:0008006" key="4">
    <source>
        <dbReference type="Google" id="ProtNLM"/>
    </source>
</evidence>
<feature type="transmembrane region" description="Helical" evidence="1">
    <location>
        <begin position="39"/>
        <end position="61"/>
    </location>
</feature>
<dbReference type="Proteomes" id="UP000239747">
    <property type="component" value="Unassembled WGS sequence"/>
</dbReference>
<organism evidence="2 3">
    <name type="scientific">Nonlabens arenilitoris</name>
    <dbReference type="NCBI Taxonomy" id="1217969"/>
    <lineage>
        <taxon>Bacteria</taxon>
        <taxon>Pseudomonadati</taxon>
        <taxon>Bacteroidota</taxon>
        <taxon>Flavobacteriia</taxon>
        <taxon>Flavobacteriales</taxon>
        <taxon>Flavobacteriaceae</taxon>
        <taxon>Nonlabens</taxon>
    </lineage>
</organism>
<gene>
    <name evidence="2" type="ORF">BST92_11225</name>
</gene>